<evidence type="ECO:0000313" key="2">
    <source>
        <dbReference type="EMBL" id="ACV09946.1"/>
    </source>
</evidence>
<feature type="region of interest" description="Disordered" evidence="1">
    <location>
        <begin position="22"/>
        <end position="59"/>
    </location>
</feature>
<protein>
    <submittedName>
        <fullName evidence="2">Uncharacterized protein</fullName>
    </submittedName>
</protein>
<feature type="compositionally biased region" description="Basic and acidic residues" evidence="1">
    <location>
        <begin position="34"/>
        <end position="50"/>
    </location>
</feature>
<dbReference type="Proteomes" id="UP000000628">
    <property type="component" value="Chromosome"/>
</dbReference>
<dbReference type="HOGENOM" id="CLU_2954359_0_0_11"/>
<evidence type="ECO:0000313" key="3">
    <source>
        <dbReference type="Proteomes" id="UP000000628"/>
    </source>
</evidence>
<gene>
    <name evidence="2" type="ordered locus">Jden_2311</name>
</gene>
<dbReference type="RefSeq" id="WP_015772558.1">
    <property type="nucleotide sequence ID" value="NC_013174.1"/>
</dbReference>
<dbReference type="KEGG" id="jde:Jden_2311"/>
<reference evidence="2 3" key="1">
    <citation type="journal article" date="2009" name="Stand. Genomic Sci.">
        <title>Complete genome sequence of Jonesia denitrificans type strain (Prevot 55134).</title>
        <authorList>
            <person name="Pukall R."/>
            <person name="Gehrich-Schroter G."/>
            <person name="Lapidus A."/>
            <person name="Nolan M."/>
            <person name="Glavina Del Rio T."/>
            <person name="Lucas S."/>
            <person name="Chen F."/>
            <person name="Tice H."/>
            <person name="Pitluck S."/>
            <person name="Cheng J.F."/>
            <person name="Copeland A."/>
            <person name="Saunders E."/>
            <person name="Brettin T."/>
            <person name="Detter J.C."/>
            <person name="Bruce D."/>
            <person name="Goodwin L."/>
            <person name="Pati A."/>
            <person name="Ivanova N."/>
            <person name="Mavromatis K."/>
            <person name="Ovchinnikova G."/>
            <person name="Chen A."/>
            <person name="Palaniappan K."/>
            <person name="Land M."/>
            <person name="Hauser L."/>
            <person name="Chang Y.J."/>
            <person name="Jeffries C.D."/>
            <person name="Chain P."/>
            <person name="Goker M."/>
            <person name="Bristow J."/>
            <person name="Eisen J.A."/>
            <person name="Markowitz V."/>
            <person name="Hugenholtz P."/>
            <person name="Kyrpides N.C."/>
            <person name="Klenk H.P."/>
            <person name="Han C."/>
        </authorList>
    </citation>
    <scope>NUCLEOTIDE SEQUENCE [LARGE SCALE GENOMIC DNA]</scope>
    <source>
        <strain evidence="3">ATCC 14870 / DSM 20603 / BCRC 15368 / CIP 55.134 / JCM 11481 / NBRC 15587 / NCTC 10816 / Prevot 55134</strain>
    </source>
</reference>
<organism evidence="2 3">
    <name type="scientific">Jonesia denitrificans (strain ATCC 14870 / DSM 20603 / BCRC 15368 / CIP 55.134 / JCM 11481 / NBRC 15587 / NCTC 10816 / Prevot 55134)</name>
    <name type="common">Listeria denitrificans</name>
    <dbReference type="NCBI Taxonomy" id="471856"/>
    <lineage>
        <taxon>Bacteria</taxon>
        <taxon>Bacillati</taxon>
        <taxon>Actinomycetota</taxon>
        <taxon>Actinomycetes</taxon>
        <taxon>Micrococcales</taxon>
        <taxon>Jonesiaceae</taxon>
        <taxon>Jonesia</taxon>
    </lineage>
</organism>
<keyword evidence="3" id="KW-1185">Reference proteome</keyword>
<evidence type="ECO:0000256" key="1">
    <source>
        <dbReference type="SAM" id="MobiDB-lite"/>
    </source>
</evidence>
<accession>C7R258</accession>
<sequence>MGFVRVKNRASGVVVAVASTKARRLPSTDWVPVDDEKPEPVQVKDSEPVKRRGRPPKGK</sequence>
<name>C7R258_JONDD</name>
<dbReference type="EMBL" id="CP001706">
    <property type="protein sequence ID" value="ACV09946.1"/>
    <property type="molecule type" value="Genomic_DNA"/>
</dbReference>
<dbReference type="STRING" id="471856.Jden_2311"/>
<proteinExistence type="predicted"/>
<dbReference type="AlphaFoldDB" id="C7R258"/>